<name>A0A834BW97_ORYME</name>
<proteinExistence type="predicted"/>
<dbReference type="EMBL" id="WKFB01001091">
    <property type="protein sequence ID" value="KAF6715406.1"/>
    <property type="molecule type" value="Genomic_DNA"/>
</dbReference>
<dbReference type="AlphaFoldDB" id="A0A834BW97"/>
<protein>
    <submittedName>
        <fullName evidence="1">Uncharacterized protein</fullName>
    </submittedName>
</protein>
<reference evidence="1" key="1">
    <citation type="journal article" name="BMC Genomics">
        <title>Long-read sequencing and de novo genome assembly of marine medaka (Oryzias melastigma).</title>
        <authorList>
            <person name="Liang P."/>
            <person name="Saqib H.S.A."/>
            <person name="Ni X."/>
            <person name="Shen Y."/>
        </authorList>
    </citation>
    <scope>NUCLEOTIDE SEQUENCE</scope>
    <source>
        <strain evidence="1">Bigg-433</strain>
    </source>
</reference>
<sequence>MWRIMASGHHRRVYMEEGRKEGKMGLWESTGAMATSMSCGYEIDRYHLRVNAAPEAALRDSCQSLWIPQAGLHSNALLFLTTAATRQLLPHPPV</sequence>
<comment type="caution">
    <text evidence="1">The sequence shown here is derived from an EMBL/GenBank/DDBJ whole genome shotgun (WGS) entry which is preliminary data.</text>
</comment>
<accession>A0A834BW97</accession>
<evidence type="ECO:0000313" key="1">
    <source>
        <dbReference type="EMBL" id="KAF6715406.1"/>
    </source>
</evidence>
<gene>
    <name evidence="1" type="ORF">FQA47_001614</name>
</gene>
<evidence type="ECO:0000313" key="2">
    <source>
        <dbReference type="Proteomes" id="UP000646548"/>
    </source>
</evidence>
<organism evidence="1 2">
    <name type="scientific">Oryzias melastigma</name>
    <name type="common">Marine medaka</name>
    <dbReference type="NCBI Taxonomy" id="30732"/>
    <lineage>
        <taxon>Eukaryota</taxon>
        <taxon>Metazoa</taxon>
        <taxon>Chordata</taxon>
        <taxon>Craniata</taxon>
        <taxon>Vertebrata</taxon>
        <taxon>Euteleostomi</taxon>
        <taxon>Actinopterygii</taxon>
        <taxon>Neopterygii</taxon>
        <taxon>Teleostei</taxon>
        <taxon>Neoteleostei</taxon>
        <taxon>Acanthomorphata</taxon>
        <taxon>Ovalentaria</taxon>
        <taxon>Atherinomorphae</taxon>
        <taxon>Beloniformes</taxon>
        <taxon>Adrianichthyidae</taxon>
        <taxon>Oryziinae</taxon>
        <taxon>Oryzias</taxon>
    </lineage>
</organism>
<dbReference type="Proteomes" id="UP000646548">
    <property type="component" value="Unassembled WGS sequence"/>
</dbReference>